<dbReference type="NCBIfam" id="TIGR01361">
    <property type="entry name" value="DAHP_synth_Bsub"/>
    <property type="match status" value="1"/>
</dbReference>
<dbReference type="SUPFAM" id="SSF51569">
    <property type="entry name" value="Aldolase"/>
    <property type="match status" value="1"/>
</dbReference>
<keyword evidence="1 3" id="KW-0808">Transferase</keyword>
<dbReference type="Gene3D" id="3.20.20.70">
    <property type="entry name" value="Aldolase class I"/>
    <property type="match status" value="1"/>
</dbReference>
<dbReference type="InterPro" id="IPR052899">
    <property type="entry name" value="Class-I_DAHP_synthase"/>
</dbReference>
<evidence type="ECO:0000313" key="4">
    <source>
        <dbReference type="Proteomes" id="UP000634780"/>
    </source>
</evidence>
<keyword evidence="4" id="KW-1185">Reference proteome</keyword>
<dbReference type="InterPro" id="IPR013785">
    <property type="entry name" value="Aldolase_TIM"/>
</dbReference>
<dbReference type="Pfam" id="PF00793">
    <property type="entry name" value="DAHP_synth_1"/>
    <property type="match status" value="1"/>
</dbReference>
<gene>
    <name evidence="3" type="primary">aroF</name>
    <name evidence="3" type="ORF">JGB26_08225</name>
</gene>
<protein>
    <submittedName>
        <fullName evidence="3">3-deoxy-7-phosphoheptulonate synthase</fullName>
        <ecNumber evidence="3">2.5.1.54</ecNumber>
    </submittedName>
</protein>
<evidence type="ECO:0000259" key="2">
    <source>
        <dbReference type="Pfam" id="PF00793"/>
    </source>
</evidence>
<dbReference type="EC" id="2.5.1.54" evidence="3"/>
<dbReference type="RefSeq" id="WP_190118353.1">
    <property type="nucleotide sequence ID" value="NZ_BMVR01000010.1"/>
</dbReference>
<dbReference type="EMBL" id="JAEKOZ010000004">
    <property type="protein sequence ID" value="MBJ3807101.1"/>
    <property type="molecule type" value="Genomic_DNA"/>
</dbReference>
<name>A0ABS0X1P8_9ACTN</name>
<accession>A0ABS0X1P8</accession>
<dbReference type="InterPro" id="IPR006268">
    <property type="entry name" value="DAHP_syn_2"/>
</dbReference>
<dbReference type="PANTHER" id="PTHR43018:SF2">
    <property type="entry name" value="PHOSPHO-2-DEHYDRO-3-DEOXYHEPTONATE ALDOLASE"/>
    <property type="match status" value="1"/>
</dbReference>
<dbReference type="PANTHER" id="PTHR43018">
    <property type="entry name" value="PHOSPHO-2-DEHYDRO-3-DEOXYHEPTONATE ALDOLASE"/>
    <property type="match status" value="1"/>
</dbReference>
<comment type="caution">
    <text evidence="3">The sequence shown here is derived from an EMBL/GenBank/DDBJ whole genome shotgun (WGS) entry which is preliminary data.</text>
</comment>
<organism evidence="3 4">
    <name type="scientific">Streptomyces flavofungini</name>
    <dbReference type="NCBI Taxonomy" id="68200"/>
    <lineage>
        <taxon>Bacteria</taxon>
        <taxon>Bacillati</taxon>
        <taxon>Actinomycetota</taxon>
        <taxon>Actinomycetes</taxon>
        <taxon>Kitasatosporales</taxon>
        <taxon>Streptomycetaceae</taxon>
        <taxon>Streptomyces</taxon>
    </lineage>
</organism>
<proteinExistence type="predicted"/>
<dbReference type="NCBIfam" id="NF009239">
    <property type="entry name" value="PRK12595.1"/>
    <property type="match status" value="1"/>
</dbReference>
<dbReference type="InterPro" id="IPR006218">
    <property type="entry name" value="DAHP1/KDSA"/>
</dbReference>
<evidence type="ECO:0000256" key="1">
    <source>
        <dbReference type="ARBA" id="ARBA00022679"/>
    </source>
</evidence>
<sequence>MIVARLHPDVLIDEQSRLTEVWRQRGHRSFHCRAGRHTLVTFPDLAAASPQGREFLALLGTTGAVESVVDSTDAPPLGSLAATGEPSAVRVSDDCTVGGGRFTWIAGPCAVESEAQLLGVARAVRERGAHLLRGGAFKPRTSPYAFQGIGKDGLDLLRAAAAETGLGVVTEVVDAAHVEAVAEVAHVLQIGARNAQNFALLHEVALTGRPVLLKRGFGCTVPEWLHGAEYLLAAGNGKVLLCERGVRAHGDSTRFTLDISAVPLAKRLSHLPVIVDPSHACGRSDLVAPLAAAAAAAGADGVMVDVDGQGHAALCDGEQAITPDAFGALVRRTDRMLHSLDPVEPEADAARELAGR</sequence>
<feature type="domain" description="DAHP synthetase I/KDSA" evidence="2">
    <location>
        <begin position="94"/>
        <end position="326"/>
    </location>
</feature>
<reference evidence="3 4" key="1">
    <citation type="submission" date="2020-12" db="EMBL/GenBank/DDBJ databases">
        <title>Streptomyces typhae sp. nov., a novel endophytic actinomycete isolated from the root of cattail pollen (Typha angustifolia L.).</title>
        <authorList>
            <person name="Peng C."/>
            <person name="Liu C."/>
        </authorList>
    </citation>
    <scope>NUCLEOTIDE SEQUENCE [LARGE SCALE GENOMIC DNA]</scope>
    <source>
        <strain evidence="3 4">JCM 4753</strain>
    </source>
</reference>
<dbReference type="NCBIfam" id="NF006421">
    <property type="entry name" value="PRK08673.1"/>
    <property type="match status" value="1"/>
</dbReference>
<evidence type="ECO:0000313" key="3">
    <source>
        <dbReference type="EMBL" id="MBJ3807101.1"/>
    </source>
</evidence>
<dbReference type="GO" id="GO:0003849">
    <property type="term" value="F:3-deoxy-7-phosphoheptulonate synthase activity"/>
    <property type="evidence" value="ECO:0007669"/>
    <property type="project" value="UniProtKB-EC"/>
</dbReference>
<dbReference type="Proteomes" id="UP000634780">
    <property type="component" value="Unassembled WGS sequence"/>
</dbReference>